<sequence length="25" mass="2806">MRNVIHPNRLGRSGFGGKAHEKKTD</sequence>
<name>A0A1Y5PFN2_9MYCO</name>
<gene>
    <name evidence="2" type="ORF">MHPYR_440037</name>
</gene>
<dbReference type="AlphaFoldDB" id="A0A1Y5PFN2"/>
<protein>
    <submittedName>
        <fullName evidence="2">Uncharacterized protein</fullName>
    </submittedName>
</protein>
<proteinExistence type="predicted"/>
<reference evidence="2" key="1">
    <citation type="submission" date="2016-03" db="EMBL/GenBank/DDBJ databases">
        <authorList>
            <person name="Ploux O."/>
        </authorList>
    </citation>
    <scope>NUCLEOTIDE SEQUENCE</scope>
    <source>
        <strain evidence="2">UC10</strain>
    </source>
</reference>
<evidence type="ECO:0000313" key="2">
    <source>
        <dbReference type="EMBL" id="SBS77525.1"/>
    </source>
</evidence>
<evidence type="ECO:0000256" key="1">
    <source>
        <dbReference type="SAM" id="MobiDB-lite"/>
    </source>
</evidence>
<feature type="region of interest" description="Disordered" evidence="1">
    <location>
        <begin position="1"/>
        <end position="25"/>
    </location>
</feature>
<accession>A0A1Y5PFN2</accession>
<dbReference type="EMBL" id="FLQS01000039">
    <property type="protein sequence ID" value="SBS77525.1"/>
    <property type="molecule type" value="Genomic_DNA"/>
</dbReference>
<organism evidence="2">
    <name type="scientific">uncultured Mycobacterium sp</name>
    <dbReference type="NCBI Taxonomy" id="171292"/>
    <lineage>
        <taxon>Bacteria</taxon>
        <taxon>Bacillati</taxon>
        <taxon>Actinomycetota</taxon>
        <taxon>Actinomycetes</taxon>
        <taxon>Mycobacteriales</taxon>
        <taxon>Mycobacteriaceae</taxon>
        <taxon>Mycobacterium</taxon>
        <taxon>environmental samples</taxon>
    </lineage>
</organism>